<dbReference type="Gene3D" id="3.10.20.80">
    <property type="entry name" value="Translation initiation factor 3 (IF-3), N-terminal domain"/>
    <property type="match status" value="1"/>
</dbReference>
<dbReference type="InterPro" id="IPR036788">
    <property type="entry name" value="T_IF-3_C_sf"/>
</dbReference>
<dbReference type="STRING" id="1184151.AW736_23170"/>
<name>A0A178IEL0_9BACT</name>
<comment type="similarity">
    <text evidence="1 4 6">Belongs to the IF-3 family.</text>
</comment>
<dbReference type="InterPro" id="IPR019814">
    <property type="entry name" value="Translation_initiation_fac_3_N"/>
</dbReference>
<evidence type="ECO:0000256" key="2">
    <source>
        <dbReference type="ARBA" id="ARBA00022540"/>
    </source>
</evidence>
<feature type="region of interest" description="Disordered" evidence="7">
    <location>
        <begin position="1"/>
        <end position="29"/>
    </location>
</feature>
<dbReference type="OrthoDB" id="9806014at2"/>
<proteinExistence type="inferred from homology"/>
<dbReference type="GO" id="GO:0016020">
    <property type="term" value="C:membrane"/>
    <property type="evidence" value="ECO:0007669"/>
    <property type="project" value="TreeGrafter"/>
</dbReference>
<keyword evidence="4" id="KW-0963">Cytoplasm</keyword>
<keyword evidence="2 4" id="KW-0396">Initiation factor</keyword>
<gene>
    <name evidence="4" type="primary">infC</name>
    <name evidence="10" type="ORF">AW736_23170</name>
</gene>
<comment type="subunit">
    <text evidence="4 6">Monomer.</text>
</comment>
<dbReference type="Pfam" id="PF00707">
    <property type="entry name" value="IF3_C"/>
    <property type="match status" value="1"/>
</dbReference>
<dbReference type="FunFam" id="3.10.20.80:FF:000001">
    <property type="entry name" value="Translation initiation factor IF-3"/>
    <property type="match status" value="1"/>
</dbReference>
<dbReference type="PANTHER" id="PTHR10938:SF0">
    <property type="entry name" value="TRANSLATION INITIATION FACTOR IF-3, MITOCHONDRIAL"/>
    <property type="match status" value="1"/>
</dbReference>
<feature type="region of interest" description="Disordered" evidence="7">
    <location>
        <begin position="186"/>
        <end position="228"/>
    </location>
</feature>
<dbReference type="InterPro" id="IPR001288">
    <property type="entry name" value="Translation_initiation_fac_3"/>
</dbReference>
<keyword evidence="3 4" id="KW-0648">Protein biosynthesis</keyword>
<reference evidence="10 11" key="1">
    <citation type="submission" date="2016-01" db="EMBL/GenBank/DDBJ databases">
        <title>High potential of lignocellulose degradation of a new Verrucomicrobia species.</title>
        <authorList>
            <person name="Wang Y."/>
            <person name="Shi Y."/>
            <person name="Qiu Z."/>
            <person name="Liu S."/>
            <person name="Yang H."/>
        </authorList>
    </citation>
    <scope>NUCLEOTIDE SEQUENCE [LARGE SCALE GENOMIC DNA]</scope>
    <source>
        <strain evidence="10 11">TSB47</strain>
    </source>
</reference>
<dbReference type="GO" id="GO:0032790">
    <property type="term" value="P:ribosome disassembly"/>
    <property type="evidence" value="ECO:0007669"/>
    <property type="project" value="TreeGrafter"/>
</dbReference>
<feature type="compositionally biased region" description="Acidic residues" evidence="7">
    <location>
        <begin position="201"/>
        <end position="212"/>
    </location>
</feature>
<sequence length="228" mass="25814">MANSFPSSGGGRRPGQYQRRNNDPFASIRRNHRIRVPQIRVISPEGKQLGIMQTEKALALAIEVGLDLVEVAPQAQPPVCRIMDFGKYVYEEQKKSSHAKATASRIKEIEFTARIAENDFLTKIKRGEQFLNQGSKVKLRLKFRGRELAHPELGFDVMNKALAELAGMGTPDAPPKRMGKQINVMLTPLPANKRKPKFIREDDEPIEEDDHEPEQPDHDDEHDGDEQE</sequence>
<dbReference type="InterPro" id="IPR019815">
    <property type="entry name" value="Translation_initiation_fac_3_C"/>
</dbReference>
<evidence type="ECO:0000256" key="7">
    <source>
        <dbReference type="SAM" id="MobiDB-lite"/>
    </source>
</evidence>
<dbReference type="PROSITE" id="PS00938">
    <property type="entry name" value="IF3"/>
    <property type="match status" value="1"/>
</dbReference>
<evidence type="ECO:0000256" key="4">
    <source>
        <dbReference type="HAMAP-Rule" id="MF_00080"/>
    </source>
</evidence>
<dbReference type="AlphaFoldDB" id="A0A178IEL0"/>
<dbReference type="EMBL" id="LRRQ01000171">
    <property type="protein sequence ID" value="OAM87466.1"/>
    <property type="molecule type" value="Genomic_DNA"/>
</dbReference>
<dbReference type="Proteomes" id="UP000078486">
    <property type="component" value="Unassembled WGS sequence"/>
</dbReference>
<accession>A0A178IEL0</accession>
<dbReference type="GO" id="GO:0003743">
    <property type="term" value="F:translation initiation factor activity"/>
    <property type="evidence" value="ECO:0007669"/>
    <property type="project" value="UniProtKB-UniRule"/>
</dbReference>
<dbReference type="SUPFAM" id="SSF55200">
    <property type="entry name" value="Translation initiation factor IF3, C-terminal domain"/>
    <property type="match status" value="1"/>
</dbReference>
<dbReference type="NCBIfam" id="TIGR00168">
    <property type="entry name" value="infC"/>
    <property type="match status" value="1"/>
</dbReference>
<organism evidence="10 11">
    <name type="scientific">Termitidicoccus mucosus</name>
    <dbReference type="NCBI Taxonomy" id="1184151"/>
    <lineage>
        <taxon>Bacteria</taxon>
        <taxon>Pseudomonadati</taxon>
        <taxon>Verrucomicrobiota</taxon>
        <taxon>Opitutia</taxon>
        <taxon>Opitutales</taxon>
        <taxon>Opitutaceae</taxon>
        <taxon>Termitidicoccus</taxon>
    </lineage>
</organism>
<evidence type="ECO:0000256" key="3">
    <source>
        <dbReference type="ARBA" id="ARBA00022917"/>
    </source>
</evidence>
<evidence type="ECO:0000256" key="5">
    <source>
        <dbReference type="NCBIfam" id="TIGR00168"/>
    </source>
</evidence>
<feature type="domain" description="Translation initiation factor 3 C-terminal" evidence="8">
    <location>
        <begin position="105"/>
        <end position="188"/>
    </location>
</feature>
<evidence type="ECO:0000256" key="6">
    <source>
        <dbReference type="RuleBase" id="RU000646"/>
    </source>
</evidence>
<evidence type="ECO:0000313" key="11">
    <source>
        <dbReference type="Proteomes" id="UP000078486"/>
    </source>
</evidence>
<dbReference type="HAMAP" id="MF_00080">
    <property type="entry name" value="IF_3"/>
    <property type="match status" value="1"/>
</dbReference>
<keyword evidence="11" id="KW-1185">Reference proteome</keyword>
<evidence type="ECO:0000313" key="10">
    <source>
        <dbReference type="EMBL" id="OAM87466.1"/>
    </source>
</evidence>
<dbReference type="InterPro" id="IPR019813">
    <property type="entry name" value="Translation_initiation_fac3_CS"/>
</dbReference>
<dbReference type="GO" id="GO:0005829">
    <property type="term" value="C:cytosol"/>
    <property type="evidence" value="ECO:0007669"/>
    <property type="project" value="TreeGrafter"/>
</dbReference>
<dbReference type="SUPFAM" id="SSF54364">
    <property type="entry name" value="Translation initiation factor IF3, N-terminal domain"/>
    <property type="match status" value="1"/>
</dbReference>
<dbReference type="PANTHER" id="PTHR10938">
    <property type="entry name" value="TRANSLATION INITIATION FACTOR IF-3"/>
    <property type="match status" value="1"/>
</dbReference>
<evidence type="ECO:0000259" key="9">
    <source>
        <dbReference type="Pfam" id="PF05198"/>
    </source>
</evidence>
<feature type="domain" description="Translation initiation factor 3 N-terminal" evidence="9">
    <location>
        <begin position="31"/>
        <end position="98"/>
    </location>
</feature>
<dbReference type="GO" id="GO:0043022">
    <property type="term" value="F:ribosome binding"/>
    <property type="evidence" value="ECO:0007669"/>
    <property type="project" value="TreeGrafter"/>
</dbReference>
<dbReference type="InterPro" id="IPR036787">
    <property type="entry name" value="T_IF-3_N_sf"/>
</dbReference>
<comment type="function">
    <text evidence="4 6">IF-3 binds to the 30S ribosomal subunit and shifts the equilibrium between 70S ribosomes and their 50S and 30S subunits in favor of the free subunits, thus enhancing the availability of 30S subunits on which protein synthesis initiation begins.</text>
</comment>
<dbReference type="Pfam" id="PF05198">
    <property type="entry name" value="IF3_N"/>
    <property type="match status" value="1"/>
</dbReference>
<comment type="caution">
    <text evidence="10">The sequence shown here is derived from an EMBL/GenBank/DDBJ whole genome shotgun (WGS) entry which is preliminary data.</text>
</comment>
<dbReference type="RefSeq" id="WP_068772660.1">
    <property type="nucleotide sequence ID" value="NZ_CP109796.1"/>
</dbReference>
<evidence type="ECO:0000256" key="1">
    <source>
        <dbReference type="ARBA" id="ARBA00005439"/>
    </source>
</evidence>
<evidence type="ECO:0000259" key="8">
    <source>
        <dbReference type="Pfam" id="PF00707"/>
    </source>
</evidence>
<comment type="subcellular location">
    <subcellularLocation>
        <location evidence="4 6">Cytoplasm</location>
    </subcellularLocation>
</comment>
<dbReference type="Gene3D" id="3.30.110.10">
    <property type="entry name" value="Translation initiation factor 3 (IF-3), C-terminal domain"/>
    <property type="match status" value="1"/>
</dbReference>
<protein>
    <recommendedName>
        <fullName evidence="4 5">Translation initiation factor IF-3</fullName>
    </recommendedName>
</protein>